<dbReference type="NCBIfam" id="NF042935">
    <property type="entry name" value="SCO6880_fam"/>
    <property type="match status" value="1"/>
</dbReference>
<sequence>MSAGVEVKDRTYGGWRRPASPGVGPLKLIPTMVMMAGLGMTLLVSMVAGLWWALGFAMVALLGAGPAVIPFRGRTVYAEWSKSARWRRHQRRGRNMYRSGLAGVTPSGTRSLPGLLAKVKVWEATDAIGRDFALVEIQAAHQWAVVMRVAAQGGALVDSETNDVWVASWGEYLALLGQEGGVVQAAAVVETIPDAGAMLYSHVATQIRDDAPQFARDVAFSAAAELPVDVADTVGYVTLTFTERGLGIDRKGSDQTAAAVAEEVGRRLPGLSVALKDAGASEGRPLSVAQLSRRVREAFDPAVAAELAESEAEGLPIHVEFADAGPSAHDETALSYRHDSGLSRTYEALQVPPGVVRDAHMERLMGPMRTAPRKRVTLLYRPVDAGRTAETVDRDYKSAINRAGRRKGLVHAHDSADLRSARQATEEEADGAGVVSFSVLVTVTVTDDDAFDRACTTIERAGRGARFRLSPVRGAQAAAFAGALGIGLSLPDLSVLPHVAREHI</sequence>
<dbReference type="RefSeq" id="WP_311423614.1">
    <property type="nucleotide sequence ID" value="NZ_JAVREH010000018.1"/>
</dbReference>
<protein>
    <submittedName>
        <fullName evidence="2">SCO6880 family protein</fullName>
    </submittedName>
</protein>
<accession>A0ABU2JBU9</accession>
<keyword evidence="1" id="KW-1133">Transmembrane helix</keyword>
<evidence type="ECO:0000313" key="3">
    <source>
        <dbReference type="Proteomes" id="UP001183176"/>
    </source>
</evidence>
<feature type="transmembrane region" description="Helical" evidence="1">
    <location>
        <begin position="50"/>
        <end position="71"/>
    </location>
</feature>
<proteinExistence type="predicted"/>
<keyword evidence="3" id="KW-1185">Reference proteome</keyword>
<dbReference type="InterPro" id="IPR049978">
    <property type="entry name" value="SCO6880-like"/>
</dbReference>
<evidence type="ECO:0000256" key="1">
    <source>
        <dbReference type="SAM" id="Phobius"/>
    </source>
</evidence>
<evidence type="ECO:0000313" key="2">
    <source>
        <dbReference type="EMBL" id="MDT0262465.1"/>
    </source>
</evidence>
<organism evidence="2 3">
    <name type="scientific">Jatrophihabitans lederbergiae</name>
    <dbReference type="NCBI Taxonomy" id="3075547"/>
    <lineage>
        <taxon>Bacteria</taxon>
        <taxon>Bacillati</taxon>
        <taxon>Actinomycetota</taxon>
        <taxon>Actinomycetes</taxon>
        <taxon>Jatrophihabitantales</taxon>
        <taxon>Jatrophihabitantaceae</taxon>
        <taxon>Jatrophihabitans</taxon>
    </lineage>
</organism>
<keyword evidence="1" id="KW-0812">Transmembrane</keyword>
<dbReference type="Proteomes" id="UP001183176">
    <property type="component" value="Unassembled WGS sequence"/>
</dbReference>
<name>A0ABU2JBU9_9ACTN</name>
<dbReference type="EMBL" id="JAVREH010000018">
    <property type="protein sequence ID" value="MDT0262465.1"/>
    <property type="molecule type" value="Genomic_DNA"/>
</dbReference>
<reference evidence="3" key="1">
    <citation type="submission" date="2023-07" db="EMBL/GenBank/DDBJ databases">
        <title>30 novel species of actinomycetes from the DSMZ collection.</title>
        <authorList>
            <person name="Nouioui I."/>
        </authorList>
    </citation>
    <scope>NUCLEOTIDE SEQUENCE [LARGE SCALE GENOMIC DNA]</scope>
    <source>
        <strain evidence="3">DSM 44399</strain>
    </source>
</reference>
<keyword evidence="1" id="KW-0472">Membrane</keyword>
<gene>
    <name evidence="2" type="ORF">RM423_13790</name>
</gene>
<comment type="caution">
    <text evidence="2">The sequence shown here is derived from an EMBL/GenBank/DDBJ whole genome shotgun (WGS) entry which is preliminary data.</text>
</comment>